<dbReference type="PRINTS" id="PR00704">
    <property type="entry name" value="CALPAIN"/>
</dbReference>
<keyword evidence="4 5" id="KW-0788">Thiol protease</keyword>
<dbReference type="RefSeq" id="WP_119350002.1">
    <property type="nucleotide sequence ID" value="NZ_QWET01000007.1"/>
</dbReference>
<dbReference type="Gene3D" id="3.90.70.10">
    <property type="entry name" value="Cysteine proteinases"/>
    <property type="match status" value="1"/>
</dbReference>
<comment type="similarity">
    <text evidence="1">Belongs to the peptidase C2 family.</text>
</comment>
<dbReference type="SUPFAM" id="SSF54001">
    <property type="entry name" value="Cysteine proteinases"/>
    <property type="match status" value="1"/>
</dbReference>
<organism evidence="7 8">
    <name type="scientific">Mariniphaga sediminis</name>
    <dbReference type="NCBI Taxonomy" id="1628158"/>
    <lineage>
        <taxon>Bacteria</taxon>
        <taxon>Pseudomonadati</taxon>
        <taxon>Bacteroidota</taxon>
        <taxon>Bacteroidia</taxon>
        <taxon>Marinilabiliales</taxon>
        <taxon>Prolixibacteraceae</taxon>
        <taxon>Mariniphaga</taxon>
    </lineage>
</organism>
<dbReference type="PROSITE" id="PS00139">
    <property type="entry name" value="THIOL_PROTEASE_CYS"/>
    <property type="match status" value="1"/>
</dbReference>
<evidence type="ECO:0000313" key="8">
    <source>
        <dbReference type="Proteomes" id="UP000266441"/>
    </source>
</evidence>
<evidence type="ECO:0000256" key="5">
    <source>
        <dbReference type="PROSITE-ProRule" id="PRU00239"/>
    </source>
</evidence>
<dbReference type="GO" id="GO:0004198">
    <property type="term" value="F:calcium-dependent cysteine-type endopeptidase activity"/>
    <property type="evidence" value="ECO:0007669"/>
    <property type="project" value="InterPro"/>
</dbReference>
<evidence type="ECO:0000256" key="1">
    <source>
        <dbReference type="ARBA" id="ARBA00007623"/>
    </source>
</evidence>
<dbReference type="InterPro" id="IPR000169">
    <property type="entry name" value="Pept_cys_AS"/>
</dbReference>
<feature type="domain" description="Calpain catalytic" evidence="6">
    <location>
        <begin position="122"/>
        <end position="433"/>
    </location>
</feature>
<feature type="active site" evidence="5">
    <location>
        <position position="188"/>
    </location>
</feature>
<dbReference type="EMBL" id="QWET01000007">
    <property type="protein sequence ID" value="RIH65077.1"/>
    <property type="molecule type" value="Genomic_DNA"/>
</dbReference>
<feature type="active site" evidence="5">
    <location>
        <position position="358"/>
    </location>
</feature>
<feature type="active site" evidence="5">
    <location>
        <position position="378"/>
    </location>
</feature>
<dbReference type="Pfam" id="PF00648">
    <property type="entry name" value="Peptidase_C2"/>
    <property type="match status" value="1"/>
</dbReference>
<dbReference type="PANTHER" id="PTHR10183:SF379">
    <property type="entry name" value="CALPAIN-5"/>
    <property type="match status" value="1"/>
</dbReference>
<keyword evidence="2 5" id="KW-0645">Protease</keyword>
<accession>A0A399D0F8</accession>
<evidence type="ECO:0000256" key="3">
    <source>
        <dbReference type="ARBA" id="ARBA00022801"/>
    </source>
</evidence>
<evidence type="ECO:0000256" key="2">
    <source>
        <dbReference type="ARBA" id="ARBA00022670"/>
    </source>
</evidence>
<proteinExistence type="inferred from homology"/>
<comment type="caution">
    <text evidence="7">The sequence shown here is derived from an EMBL/GenBank/DDBJ whole genome shotgun (WGS) entry which is preliminary data.</text>
</comment>
<dbReference type="GO" id="GO:0006508">
    <property type="term" value="P:proteolysis"/>
    <property type="evidence" value="ECO:0007669"/>
    <property type="project" value="UniProtKB-KW"/>
</dbReference>
<keyword evidence="8" id="KW-1185">Reference proteome</keyword>
<name>A0A399D0F8_9BACT</name>
<evidence type="ECO:0000313" key="7">
    <source>
        <dbReference type="EMBL" id="RIH65077.1"/>
    </source>
</evidence>
<dbReference type="InterPro" id="IPR001300">
    <property type="entry name" value="Peptidase_C2_calpain_cat"/>
</dbReference>
<gene>
    <name evidence="7" type="ORF">D1164_10840</name>
</gene>
<dbReference type="AlphaFoldDB" id="A0A399D0F8"/>
<dbReference type="OrthoDB" id="4617536at2"/>
<dbReference type="Proteomes" id="UP000266441">
    <property type="component" value="Unassembled WGS sequence"/>
</dbReference>
<reference evidence="7 8" key="1">
    <citation type="journal article" date="2015" name="Int. J. Syst. Evol. Microbiol.">
        <title>Mariniphaga sediminis sp. nov., isolated from coastal sediment.</title>
        <authorList>
            <person name="Wang F.Q."/>
            <person name="Shen Q.Y."/>
            <person name="Chen G.J."/>
            <person name="Du Z.J."/>
        </authorList>
    </citation>
    <scope>NUCLEOTIDE SEQUENCE [LARGE SCALE GENOMIC DNA]</scope>
    <source>
        <strain evidence="7 8">SY21</strain>
    </source>
</reference>
<dbReference type="SMART" id="SM00230">
    <property type="entry name" value="CysPc"/>
    <property type="match status" value="1"/>
</dbReference>
<evidence type="ECO:0000259" key="6">
    <source>
        <dbReference type="PROSITE" id="PS50203"/>
    </source>
</evidence>
<sequence length="433" mass="47871">MDKVTNLNVGAINPYALTEALVGRKIDWTKKESIEIMEDALETDYNELFDMKFNSPIYAGLKLNAQNMAEPVAASEITIRGDNDPETPDVSGLTNLSELKKVGIKSINTTKIRSGVLTRGLLNLKLEVPELDKTISKTRLSKPLASIVMNQGSAGDWTPENGVWKDIGDFFKDVTEFSDPVQGAIGNCYFIAALSAIAWADPYRIVHRNRATGTGETNRVNAIQFYSKGGGKDAPSKLVEVSDKTIVRTSNNQPIYCRSSDVGEIYPALYEKAFAKWILKTNSDKPDITKTAFGDPVKATAQLNNKKAYYYNTSSRTGNELYSIVRGNSMSYKTIHPMTAWTYGSSKDYTGTSVVGNHAYTVLGWAYRNNKKYIVLRNPWGVTEPAGWNTYQGVLSFFDKSFWRPINTIGNDGVFAIEANSFQNLFAGLGVAK</sequence>
<protein>
    <recommendedName>
        <fullName evidence="6">Calpain catalytic domain-containing protein</fullName>
    </recommendedName>
</protein>
<dbReference type="PANTHER" id="PTHR10183">
    <property type="entry name" value="CALPAIN"/>
    <property type="match status" value="1"/>
</dbReference>
<keyword evidence="3 5" id="KW-0378">Hydrolase</keyword>
<dbReference type="PROSITE" id="PS50203">
    <property type="entry name" value="CALPAIN_CAT"/>
    <property type="match status" value="1"/>
</dbReference>
<evidence type="ECO:0000256" key="4">
    <source>
        <dbReference type="ARBA" id="ARBA00022807"/>
    </source>
</evidence>
<dbReference type="InterPro" id="IPR022684">
    <property type="entry name" value="Calpain_cysteine_protease"/>
</dbReference>
<dbReference type="InterPro" id="IPR038765">
    <property type="entry name" value="Papain-like_cys_pep_sf"/>
</dbReference>